<protein>
    <submittedName>
        <fullName evidence="2">Unplaced genomic scaffold GYMLUscaffold_254, whole genome shotgun sequence</fullName>
    </submittedName>
</protein>
<feature type="region of interest" description="Disordered" evidence="1">
    <location>
        <begin position="25"/>
        <end position="122"/>
    </location>
</feature>
<evidence type="ECO:0000256" key="1">
    <source>
        <dbReference type="SAM" id="MobiDB-lite"/>
    </source>
</evidence>
<gene>
    <name evidence="2" type="ORF">GYMLUDRAFT_253559</name>
</gene>
<proteinExistence type="predicted"/>
<feature type="compositionally biased region" description="Low complexity" evidence="1">
    <location>
        <begin position="63"/>
        <end position="77"/>
    </location>
</feature>
<keyword evidence="3" id="KW-1185">Reference proteome</keyword>
<dbReference type="AlphaFoldDB" id="A0A0D0AI41"/>
<reference evidence="2 3" key="1">
    <citation type="submission" date="2014-04" db="EMBL/GenBank/DDBJ databases">
        <title>Evolutionary Origins and Diversification of the Mycorrhizal Mutualists.</title>
        <authorList>
            <consortium name="DOE Joint Genome Institute"/>
            <consortium name="Mycorrhizal Genomics Consortium"/>
            <person name="Kohler A."/>
            <person name="Kuo A."/>
            <person name="Nagy L.G."/>
            <person name="Floudas D."/>
            <person name="Copeland A."/>
            <person name="Barry K.W."/>
            <person name="Cichocki N."/>
            <person name="Veneault-Fourrey C."/>
            <person name="LaButti K."/>
            <person name="Lindquist E.A."/>
            <person name="Lipzen A."/>
            <person name="Lundell T."/>
            <person name="Morin E."/>
            <person name="Murat C."/>
            <person name="Riley R."/>
            <person name="Ohm R."/>
            <person name="Sun H."/>
            <person name="Tunlid A."/>
            <person name="Henrissat B."/>
            <person name="Grigoriev I.V."/>
            <person name="Hibbett D.S."/>
            <person name="Martin F."/>
        </authorList>
    </citation>
    <scope>NUCLEOTIDE SEQUENCE [LARGE SCALE GENOMIC DNA]</scope>
    <source>
        <strain evidence="2 3">FD-317 M1</strain>
    </source>
</reference>
<sequence length="122" mass="13603">MVEWIEKAPNWEVKNFRQLSQQIFGAEDDEPASDSNLVLLHQHTGDYIDSEEEMDLNPKDPPASKSSNSSSQDIQSPTPSHARKRQPSFLTSDDEEEAADWVTKRPATSPTTGGPGKRVKHS</sequence>
<accession>A0A0D0AI41</accession>
<organism evidence="2 3">
    <name type="scientific">Collybiopsis luxurians FD-317 M1</name>
    <dbReference type="NCBI Taxonomy" id="944289"/>
    <lineage>
        <taxon>Eukaryota</taxon>
        <taxon>Fungi</taxon>
        <taxon>Dikarya</taxon>
        <taxon>Basidiomycota</taxon>
        <taxon>Agaricomycotina</taxon>
        <taxon>Agaricomycetes</taxon>
        <taxon>Agaricomycetidae</taxon>
        <taxon>Agaricales</taxon>
        <taxon>Marasmiineae</taxon>
        <taxon>Omphalotaceae</taxon>
        <taxon>Collybiopsis</taxon>
        <taxon>Collybiopsis luxurians</taxon>
    </lineage>
</organism>
<dbReference type="EMBL" id="KN835002">
    <property type="protein sequence ID" value="KIK49795.1"/>
    <property type="molecule type" value="Genomic_DNA"/>
</dbReference>
<evidence type="ECO:0000313" key="2">
    <source>
        <dbReference type="EMBL" id="KIK49795.1"/>
    </source>
</evidence>
<evidence type="ECO:0000313" key="3">
    <source>
        <dbReference type="Proteomes" id="UP000053593"/>
    </source>
</evidence>
<dbReference type="HOGENOM" id="CLU_2026997_0_0_1"/>
<dbReference type="Proteomes" id="UP000053593">
    <property type="component" value="Unassembled WGS sequence"/>
</dbReference>
<name>A0A0D0AI41_9AGAR</name>